<keyword evidence="2" id="KW-0804">Transcription</keyword>
<organism evidence="6 7">
    <name type="scientific">Candidatus Staskawiczbacteria bacterium RIFCSPHIGHO2_01_FULL_36_16</name>
    <dbReference type="NCBI Taxonomy" id="1802200"/>
    <lineage>
        <taxon>Bacteria</taxon>
        <taxon>Candidatus Staskawicziibacteriota</taxon>
    </lineage>
</organism>
<dbReference type="InterPro" id="IPR036388">
    <property type="entry name" value="WH-like_DNA-bd_sf"/>
</dbReference>
<dbReference type="AlphaFoldDB" id="A0A1G2HS11"/>
<gene>
    <name evidence="6" type="ORF">A2812_02855</name>
</gene>
<dbReference type="EMBL" id="MHOM01000010">
    <property type="protein sequence ID" value="OGZ65215.1"/>
    <property type="molecule type" value="Genomic_DNA"/>
</dbReference>
<keyword evidence="4" id="KW-1133">Transmembrane helix</keyword>
<dbReference type="Gene3D" id="1.10.10.10">
    <property type="entry name" value="Winged helix-like DNA-binding domain superfamily/Winged helix DNA-binding domain"/>
    <property type="match status" value="1"/>
</dbReference>
<evidence type="ECO:0000256" key="1">
    <source>
        <dbReference type="ARBA" id="ARBA00023015"/>
    </source>
</evidence>
<keyword evidence="4" id="KW-0472">Membrane</keyword>
<comment type="caution">
    <text evidence="6">The sequence shown here is derived from an EMBL/GenBank/DDBJ whole genome shotgun (WGS) entry which is preliminary data.</text>
</comment>
<evidence type="ECO:0000256" key="3">
    <source>
        <dbReference type="SAM" id="Coils"/>
    </source>
</evidence>
<keyword evidence="4" id="KW-0812">Transmembrane</keyword>
<feature type="transmembrane region" description="Helical" evidence="4">
    <location>
        <begin position="6"/>
        <end position="24"/>
    </location>
</feature>
<accession>A0A1G2HS11</accession>
<dbReference type="InterPro" id="IPR036390">
    <property type="entry name" value="WH_DNA-bd_sf"/>
</dbReference>
<protein>
    <recommendedName>
        <fullName evidence="5">HTH deoR-type domain-containing protein</fullName>
    </recommendedName>
</protein>
<evidence type="ECO:0000313" key="7">
    <source>
        <dbReference type="Proteomes" id="UP000177190"/>
    </source>
</evidence>
<dbReference type="Pfam" id="PF13412">
    <property type="entry name" value="HTH_24"/>
    <property type="match status" value="1"/>
</dbReference>
<reference evidence="6 7" key="1">
    <citation type="journal article" date="2016" name="Nat. Commun.">
        <title>Thousands of microbial genomes shed light on interconnected biogeochemical processes in an aquifer system.</title>
        <authorList>
            <person name="Anantharaman K."/>
            <person name="Brown C.T."/>
            <person name="Hug L.A."/>
            <person name="Sharon I."/>
            <person name="Castelle C.J."/>
            <person name="Probst A.J."/>
            <person name="Thomas B.C."/>
            <person name="Singh A."/>
            <person name="Wilkins M.J."/>
            <person name="Karaoz U."/>
            <person name="Brodie E.L."/>
            <person name="Williams K.H."/>
            <person name="Hubbard S.S."/>
            <person name="Banfield J.F."/>
        </authorList>
    </citation>
    <scope>NUCLEOTIDE SEQUENCE [LARGE SCALE GENOMIC DNA]</scope>
</reference>
<sequence length="123" mass="13928">MINFFEIVLVLVIVGLGGWVYKLYQDKNESDREAKALAKEKDEYAELGQGLAEYNQKLQEKKEQAQQKIFDLIKSKGKISNKEAAKALGVSSATIRRYLDDLEAENKVKQVGKVGQQVFYKAI</sequence>
<dbReference type="PROSITE" id="PS51000">
    <property type="entry name" value="HTH_DEOR_2"/>
    <property type="match status" value="1"/>
</dbReference>
<evidence type="ECO:0000256" key="4">
    <source>
        <dbReference type="SAM" id="Phobius"/>
    </source>
</evidence>
<dbReference type="Proteomes" id="UP000177190">
    <property type="component" value="Unassembled WGS sequence"/>
</dbReference>
<dbReference type="GO" id="GO:0003700">
    <property type="term" value="F:DNA-binding transcription factor activity"/>
    <property type="evidence" value="ECO:0007669"/>
    <property type="project" value="InterPro"/>
</dbReference>
<feature type="coiled-coil region" evidence="3">
    <location>
        <begin position="27"/>
        <end position="75"/>
    </location>
</feature>
<name>A0A1G2HS11_9BACT</name>
<dbReference type="SMART" id="SM00420">
    <property type="entry name" value="HTH_DEOR"/>
    <property type="match status" value="1"/>
</dbReference>
<evidence type="ECO:0000313" key="6">
    <source>
        <dbReference type="EMBL" id="OGZ65215.1"/>
    </source>
</evidence>
<evidence type="ECO:0000256" key="2">
    <source>
        <dbReference type="ARBA" id="ARBA00023163"/>
    </source>
</evidence>
<keyword evidence="3" id="KW-0175">Coiled coil</keyword>
<evidence type="ECO:0000259" key="5">
    <source>
        <dbReference type="PROSITE" id="PS51000"/>
    </source>
</evidence>
<keyword evidence="1" id="KW-0805">Transcription regulation</keyword>
<feature type="domain" description="HTH deoR-type" evidence="5">
    <location>
        <begin position="62"/>
        <end position="123"/>
    </location>
</feature>
<dbReference type="STRING" id="1802200.A2812_02855"/>
<proteinExistence type="predicted"/>
<dbReference type="SUPFAM" id="SSF46785">
    <property type="entry name" value="Winged helix' DNA-binding domain"/>
    <property type="match status" value="1"/>
</dbReference>
<dbReference type="InterPro" id="IPR001034">
    <property type="entry name" value="DeoR_HTH"/>
</dbReference>